<feature type="non-terminal residue" evidence="9">
    <location>
        <position position="1"/>
    </location>
</feature>
<feature type="transmembrane region" description="Helical" evidence="7">
    <location>
        <begin position="46"/>
        <end position="66"/>
    </location>
</feature>
<evidence type="ECO:0000259" key="8">
    <source>
        <dbReference type="PROSITE" id="PS51751"/>
    </source>
</evidence>
<evidence type="ECO:0000256" key="3">
    <source>
        <dbReference type="ARBA" id="ARBA00022692"/>
    </source>
</evidence>
<dbReference type="InterPro" id="IPR033118">
    <property type="entry name" value="EXPERA"/>
</dbReference>
<keyword evidence="10" id="KW-1185">Reference proteome</keyword>
<evidence type="ECO:0000313" key="10">
    <source>
        <dbReference type="Proteomes" id="UP001166052"/>
    </source>
</evidence>
<evidence type="ECO:0000256" key="1">
    <source>
        <dbReference type="ARBA" id="ARBA00004141"/>
    </source>
</evidence>
<dbReference type="EMBL" id="JAAWVN010010219">
    <property type="protein sequence ID" value="MBN3290945.1"/>
    <property type="molecule type" value="Genomic_DNA"/>
</dbReference>
<keyword evidence="3 6" id="KW-0812">Transmembrane</keyword>
<organism evidence="9 10">
    <name type="scientific">Polypterus senegalus</name>
    <name type="common">Senegal bichir</name>
    <dbReference type="NCBI Taxonomy" id="55291"/>
    <lineage>
        <taxon>Eukaryota</taxon>
        <taxon>Metazoa</taxon>
        <taxon>Chordata</taxon>
        <taxon>Craniata</taxon>
        <taxon>Vertebrata</taxon>
        <taxon>Euteleostomi</taxon>
        <taxon>Actinopterygii</taxon>
        <taxon>Polypteriformes</taxon>
        <taxon>Polypteridae</taxon>
        <taxon>Polypterus</taxon>
    </lineage>
</organism>
<dbReference type="Pfam" id="PF05241">
    <property type="entry name" value="EBP"/>
    <property type="match status" value="1"/>
</dbReference>
<dbReference type="InterPro" id="IPR007905">
    <property type="entry name" value="EBP"/>
</dbReference>
<evidence type="ECO:0000256" key="5">
    <source>
        <dbReference type="ARBA" id="ARBA00023136"/>
    </source>
</evidence>
<feature type="domain" description="EXPERA" evidence="8">
    <location>
        <begin position="44"/>
        <end position="191"/>
    </location>
</feature>
<evidence type="ECO:0000256" key="4">
    <source>
        <dbReference type="ARBA" id="ARBA00022989"/>
    </source>
</evidence>
<comment type="similarity">
    <text evidence="2">Belongs to the EBP family.</text>
</comment>
<proteinExistence type="inferred from homology"/>
<feature type="transmembrane region" description="Helical" evidence="7">
    <location>
        <begin position="173"/>
        <end position="198"/>
    </location>
</feature>
<dbReference type="PANTHER" id="PTHR14207:SF1">
    <property type="entry name" value="EMOPAMIL-BINDING PROTEIN-LIKE"/>
    <property type="match status" value="1"/>
</dbReference>
<gene>
    <name evidence="9" type="primary">Ebpl</name>
    <name evidence="9" type="ORF">GTO92_0009917</name>
</gene>
<evidence type="ECO:0000256" key="2">
    <source>
        <dbReference type="ARBA" id="ARBA00008337"/>
    </source>
</evidence>
<comment type="caution">
    <text evidence="9">The sequence shown here is derived from an EMBL/GenBank/DDBJ whole genome shotgun (WGS) entry which is preliminary data.</text>
</comment>
<protein>
    <submittedName>
        <fullName evidence="9">EBPL protein</fullName>
    </submittedName>
</protein>
<feature type="transmembrane region" description="Helical" evidence="7">
    <location>
        <begin position="105"/>
        <end position="128"/>
    </location>
</feature>
<keyword evidence="5 6" id="KW-0472">Membrane</keyword>
<evidence type="ECO:0000313" key="9">
    <source>
        <dbReference type="EMBL" id="MBN3290945.1"/>
    </source>
</evidence>
<reference evidence="9" key="1">
    <citation type="journal article" date="2021" name="Cell">
        <title>Tracing the genetic footprints of vertebrate landing in non-teleost ray-finned fishes.</title>
        <authorList>
            <person name="Bi X."/>
            <person name="Wang K."/>
            <person name="Yang L."/>
            <person name="Pan H."/>
            <person name="Jiang H."/>
            <person name="Wei Q."/>
            <person name="Fang M."/>
            <person name="Yu H."/>
            <person name="Zhu C."/>
            <person name="Cai Y."/>
            <person name="He Y."/>
            <person name="Gan X."/>
            <person name="Zeng H."/>
            <person name="Yu D."/>
            <person name="Zhu Y."/>
            <person name="Jiang H."/>
            <person name="Qiu Q."/>
            <person name="Yang H."/>
            <person name="Zhang Y.E."/>
            <person name="Wang W."/>
            <person name="Zhu M."/>
            <person name="He S."/>
            <person name="Zhang G."/>
        </authorList>
    </citation>
    <scope>NUCLEOTIDE SEQUENCE</scope>
    <source>
        <strain evidence="9">Bchr_001</strain>
    </source>
</reference>
<dbReference type="PANTHER" id="PTHR14207">
    <property type="entry name" value="STEROL ISOMERASE"/>
    <property type="match status" value="1"/>
</dbReference>
<feature type="transmembrane region" description="Helical" evidence="7">
    <location>
        <begin position="15"/>
        <end position="34"/>
    </location>
</feature>
<evidence type="ECO:0000256" key="6">
    <source>
        <dbReference type="PROSITE-ProRule" id="PRU01087"/>
    </source>
</evidence>
<sequence length="213" mass="25114">MSVDSEVAASILSPLSARCLLACGLQLAVAYVLAQRLGARCSSTDRWVLVWLCYDAIVHFTLTWRWTRRLLRFLYHAHFTVNIFTKNWKEYGKADKRWLYSDPTIVSIELLTVIFVGLLAVILIYSILKNTFYRHFLQIALCVCELYGGWMTFCPEWLMGSPSLDTSNWLYFWIYLVFFNGLWIIIPVVLLLQSWFWFQDTYYLQKRPGKKFT</sequence>
<accession>A0ABS2YVY7</accession>
<dbReference type="Proteomes" id="UP001166052">
    <property type="component" value="Unassembled WGS sequence"/>
</dbReference>
<evidence type="ECO:0000256" key="7">
    <source>
        <dbReference type="SAM" id="Phobius"/>
    </source>
</evidence>
<keyword evidence="4 6" id="KW-1133">Transmembrane helix</keyword>
<comment type="subcellular location">
    <subcellularLocation>
        <location evidence="1">Membrane</location>
        <topology evidence="1">Multi-pass membrane protein</topology>
    </subcellularLocation>
</comment>
<feature type="non-terminal residue" evidence="9">
    <location>
        <position position="213"/>
    </location>
</feature>
<feature type="transmembrane region" description="Helical" evidence="7">
    <location>
        <begin position="135"/>
        <end position="153"/>
    </location>
</feature>
<name>A0ABS2YVY7_POLSE</name>
<dbReference type="PROSITE" id="PS51751">
    <property type="entry name" value="EXPERA"/>
    <property type="match status" value="1"/>
</dbReference>